<feature type="signal peptide" evidence="1">
    <location>
        <begin position="1"/>
        <end position="18"/>
    </location>
</feature>
<feature type="chain" id="PRO_5021800370" description="G_PROTEIN_RECEP_F1_2 domain-containing protein" evidence="1">
    <location>
        <begin position="19"/>
        <end position="93"/>
    </location>
</feature>
<dbReference type="EMBL" id="CABIJS010000666">
    <property type="protein sequence ID" value="VUZ54977.1"/>
    <property type="molecule type" value="Genomic_DNA"/>
</dbReference>
<keyword evidence="1" id="KW-0732">Signal</keyword>
<proteinExistence type="predicted"/>
<protein>
    <recommendedName>
        <fullName evidence="4">G_PROTEIN_RECEP_F1_2 domain-containing protein</fullName>
    </recommendedName>
</protein>
<dbReference type="Proteomes" id="UP000321570">
    <property type="component" value="Unassembled WGS sequence"/>
</dbReference>
<evidence type="ECO:0000256" key="1">
    <source>
        <dbReference type="SAM" id="SignalP"/>
    </source>
</evidence>
<dbReference type="AlphaFoldDB" id="A0A564Z642"/>
<sequence length="93" mass="10486">MNILLTLVLSLPLKVLYSLPLLQSSPNSQILLTPPCLVLVCLDSNFLALVAVKELLALPTGQLYTITNYCVFFLSLSYLTTLREGILWRLQRY</sequence>
<organism evidence="2 3">
    <name type="scientific">Hymenolepis diminuta</name>
    <name type="common">Rat tapeworm</name>
    <dbReference type="NCBI Taxonomy" id="6216"/>
    <lineage>
        <taxon>Eukaryota</taxon>
        <taxon>Metazoa</taxon>
        <taxon>Spiralia</taxon>
        <taxon>Lophotrochozoa</taxon>
        <taxon>Platyhelminthes</taxon>
        <taxon>Cestoda</taxon>
        <taxon>Eucestoda</taxon>
        <taxon>Cyclophyllidea</taxon>
        <taxon>Hymenolepididae</taxon>
        <taxon>Hymenolepis</taxon>
    </lineage>
</organism>
<keyword evidence="3" id="KW-1185">Reference proteome</keyword>
<evidence type="ECO:0000313" key="3">
    <source>
        <dbReference type="Proteomes" id="UP000321570"/>
    </source>
</evidence>
<name>A0A564Z642_HYMDI</name>
<reference evidence="2 3" key="1">
    <citation type="submission" date="2019-07" db="EMBL/GenBank/DDBJ databases">
        <authorList>
            <person name="Jastrzebski P J."/>
            <person name="Paukszto L."/>
            <person name="Jastrzebski P J."/>
        </authorList>
    </citation>
    <scope>NUCLEOTIDE SEQUENCE [LARGE SCALE GENOMIC DNA]</scope>
    <source>
        <strain evidence="2 3">WMS-il1</strain>
    </source>
</reference>
<gene>
    <name evidence="2" type="ORF">WMSIL1_LOCUS12969</name>
</gene>
<evidence type="ECO:0008006" key="4">
    <source>
        <dbReference type="Google" id="ProtNLM"/>
    </source>
</evidence>
<evidence type="ECO:0000313" key="2">
    <source>
        <dbReference type="EMBL" id="VUZ54977.1"/>
    </source>
</evidence>
<accession>A0A564Z642</accession>